<keyword evidence="7" id="KW-1185">Reference proteome</keyword>
<dbReference type="Proteomes" id="UP001596422">
    <property type="component" value="Unassembled WGS sequence"/>
</dbReference>
<comment type="similarity">
    <text evidence="2">Belongs to the universal stress protein A family.</text>
</comment>
<protein>
    <submittedName>
        <fullName evidence="6">Universal stress protein</fullName>
    </submittedName>
</protein>
<evidence type="ECO:0000256" key="3">
    <source>
        <dbReference type="ARBA" id="ARBA00022490"/>
    </source>
</evidence>
<dbReference type="Gene3D" id="3.40.50.12370">
    <property type="match status" value="1"/>
</dbReference>
<name>A0ABW2A4A0_9GAMM</name>
<evidence type="ECO:0000259" key="5">
    <source>
        <dbReference type="Pfam" id="PF00582"/>
    </source>
</evidence>
<comment type="caution">
    <text evidence="6">The sequence shown here is derived from an EMBL/GenBank/DDBJ whole genome shotgun (WGS) entry which is preliminary data.</text>
</comment>
<dbReference type="SUPFAM" id="SSF52402">
    <property type="entry name" value="Adenine nucleotide alpha hydrolases-like"/>
    <property type="match status" value="1"/>
</dbReference>
<sequence>MHLLKGESHVTLPRFAQEQDIDVMVMGSVARGFIDRLLLGSTVERVLDELACDILVIKQPGFVSPVKP</sequence>
<accession>A0ABW2A4A0</accession>
<comment type="function">
    <text evidence="4">Required for resistance to DNA-damaging agents.</text>
</comment>
<evidence type="ECO:0000256" key="1">
    <source>
        <dbReference type="ARBA" id="ARBA00004496"/>
    </source>
</evidence>
<dbReference type="PRINTS" id="PR01438">
    <property type="entry name" value="UNVRSLSTRESS"/>
</dbReference>
<dbReference type="InterPro" id="IPR006015">
    <property type="entry name" value="Universal_stress_UspA"/>
</dbReference>
<dbReference type="EMBL" id="JBHSWE010000001">
    <property type="protein sequence ID" value="MFC6672356.1"/>
    <property type="molecule type" value="Genomic_DNA"/>
</dbReference>
<comment type="subcellular location">
    <subcellularLocation>
        <location evidence="1">Cytoplasm</location>
    </subcellularLocation>
</comment>
<reference evidence="7" key="1">
    <citation type="journal article" date="2019" name="Int. J. Syst. Evol. Microbiol.">
        <title>The Global Catalogue of Microorganisms (GCM) 10K type strain sequencing project: providing services to taxonomists for standard genome sequencing and annotation.</title>
        <authorList>
            <consortium name="The Broad Institute Genomics Platform"/>
            <consortium name="The Broad Institute Genome Sequencing Center for Infectious Disease"/>
            <person name="Wu L."/>
            <person name="Ma J."/>
        </authorList>
    </citation>
    <scope>NUCLEOTIDE SEQUENCE [LARGE SCALE GENOMIC DNA]</scope>
    <source>
        <strain evidence="7">NBRC 111756</strain>
    </source>
</reference>
<evidence type="ECO:0000313" key="6">
    <source>
        <dbReference type="EMBL" id="MFC6672356.1"/>
    </source>
</evidence>
<evidence type="ECO:0000313" key="7">
    <source>
        <dbReference type="Proteomes" id="UP001596422"/>
    </source>
</evidence>
<dbReference type="PANTHER" id="PTHR47892:SF1">
    <property type="entry name" value="UNIVERSAL STRESS PROTEIN E"/>
    <property type="match status" value="1"/>
</dbReference>
<dbReference type="RefSeq" id="WP_379910800.1">
    <property type="nucleotide sequence ID" value="NZ_JBHSWE010000001.1"/>
</dbReference>
<dbReference type="PANTHER" id="PTHR47892">
    <property type="entry name" value="UNIVERSAL STRESS PROTEIN E"/>
    <property type="match status" value="1"/>
</dbReference>
<organism evidence="6 7">
    <name type="scientific">Marinobacterium aestuariivivens</name>
    <dbReference type="NCBI Taxonomy" id="1698799"/>
    <lineage>
        <taxon>Bacteria</taxon>
        <taxon>Pseudomonadati</taxon>
        <taxon>Pseudomonadota</taxon>
        <taxon>Gammaproteobacteria</taxon>
        <taxon>Oceanospirillales</taxon>
        <taxon>Oceanospirillaceae</taxon>
        <taxon>Marinobacterium</taxon>
    </lineage>
</organism>
<evidence type="ECO:0000256" key="4">
    <source>
        <dbReference type="ARBA" id="ARBA00037131"/>
    </source>
</evidence>
<keyword evidence="3" id="KW-0963">Cytoplasm</keyword>
<dbReference type="Pfam" id="PF00582">
    <property type="entry name" value="Usp"/>
    <property type="match status" value="1"/>
</dbReference>
<feature type="domain" description="UspA" evidence="5">
    <location>
        <begin position="3"/>
        <end position="58"/>
    </location>
</feature>
<dbReference type="InterPro" id="IPR006016">
    <property type="entry name" value="UspA"/>
</dbReference>
<proteinExistence type="inferred from homology"/>
<gene>
    <name evidence="6" type="ORF">ACFQDL_21500</name>
</gene>
<evidence type="ECO:0000256" key="2">
    <source>
        <dbReference type="ARBA" id="ARBA00008791"/>
    </source>
</evidence>